<evidence type="ECO:0000256" key="5">
    <source>
        <dbReference type="ARBA" id="ARBA00023033"/>
    </source>
</evidence>
<dbReference type="InterPro" id="IPR002938">
    <property type="entry name" value="FAD-bd"/>
</dbReference>
<feature type="domain" description="FAD-binding" evidence="7">
    <location>
        <begin position="99"/>
        <end position="131"/>
    </location>
</feature>
<dbReference type="PANTHER" id="PTHR47178:SF3">
    <property type="entry name" value="FAD-BINDING DOMAIN-CONTAINING PROTEIN"/>
    <property type="match status" value="1"/>
</dbReference>
<dbReference type="Gene3D" id="3.50.50.60">
    <property type="entry name" value="FAD/NAD(P)-binding domain"/>
    <property type="match status" value="1"/>
</dbReference>
<comment type="cofactor">
    <cofactor evidence="1">
        <name>FAD</name>
        <dbReference type="ChEBI" id="CHEBI:57692"/>
    </cofactor>
</comment>
<protein>
    <recommendedName>
        <fullName evidence="7">FAD-binding domain-containing protein</fullName>
    </recommendedName>
</protein>
<dbReference type="SUPFAM" id="SSF51905">
    <property type="entry name" value="FAD/NAD(P)-binding domain"/>
    <property type="match status" value="1"/>
</dbReference>
<keyword evidence="9" id="KW-1185">Reference proteome</keyword>
<sequence length="136" mass="14187">MREDIGVGQADSSTGQPVGKTAAGRSQSGAAEPEPMKKPALRLPLLSMPFQHGVKHLQNSCIYCTTLTQLPGSNPPVKLSGRDMGDIADEHKVVQNHNPVLIIGSGCTGLALAQGLKKAGIPVIVFEKHAALFSPG</sequence>
<evidence type="ECO:0000313" key="9">
    <source>
        <dbReference type="Proteomes" id="UP000235672"/>
    </source>
</evidence>
<accession>A0A2J6QQK5</accession>
<keyword evidence="5" id="KW-0503">Monooxygenase</keyword>
<evidence type="ECO:0000256" key="2">
    <source>
        <dbReference type="ARBA" id="ARBA00022630"/>
    </source>
</evidence>
<name>A0A2J6QQK5_9HELO</name>
<keyword evidence="3" id="KW-0274">FAD</keyword>
<dbReference type="GO" id="GO:0071949">
    <property type="term" value="F:FAD binding"/>
    <property type="evidence" value="ECO:0007669"/>
    <property type="project" value="InterPro"/>
</dbReference>
<dbReference type="PANTHER" id="PTHR47178">
    <property type="entry name" value="MONOOXYGENASE, FAD-BINDING"/>
    <property type="match status" value="1"/>
</dbReference>
<evidence type="ECO:0000256" key="4">
    <source>
        <dbReference type="ARBA" id="ARBA00023002"/>
    </source>
</evidence>
<dbReference type="Pfam" id="PF01494">
    <property type="entry name" value="FAD_binding_3"/>
    <property type="match status" value="1"/>
</dbReference>
<evidence type="ECO:0000256" key="6">
    <source>
        <dbReference type="SAM" id="MobiDB-lite"/>
    </source>
</evidence>
<evidence type="ECO:0000259" key="7">
    <source>
        <dbReference type="Pfam" id="PF01494"/>
    </source>
</evidence>
<organism evidence="8 9">
    <name type="scientific">Hyaloscypha hepaticicola</name>
    <dbReference type="NCBI Taxonomy" id="2082293"/>
    <lineage>
        <taxon>Eukaryota</taxon>
        <taxon>Fungi</taxon>
        <taxon>Dikarya</taxon>
        <taxon>Ascomycota</taxon>
        <taxon>Pezizomycotina</taxon>
        <taxon>Leotiomycetes</taxon>
        <taxon>Helotiales</taxon>
        <taxon>Hyaloscyphaceae</taxon>
        <taxon>Hyaloscypha</taxon>
    </lineage>
</organism>
<evidence type="ECO:0000256" key="1">
    <source>
        <dbReference type="ARBA" id="ARBA00001974"/>
    </source>
</evidence>
<dbReference type="Proteomes" id="UP000235672">
    <property type="component" value="Unassembled WGS sequence"/>
</dbReference>
<dbReference type="InterPro" id="IPR036188">
    <property type="entry name" value="FAD/NAD-bd_sf"/>
</dbReference>
<gene>
    <name evidence="8" type="ORF">NA56DRAFT_696320</name>
</gene>
<evidence type="ECO:0000313" key="8">
    <source>
        <dbReference type="EMBL" id="PMD28544.1"/>
    </source>
</evidence>
<feature type="region of interest" description="Disordered" evidence="6">
    <location>
        <begin position="1"/>
        <end position="38"/>
    </location>
</feature>
<dbReference type="OrthoDB" id="47494at2759"/>
<dbReference type="EMBL" id="KZ613464">
    <property type="protein sequence ID" value="PMD28544.1"/>
    <property type="molecule type" value="Genomic_DNA"/>
</dbReference>
<evidence type="ECO:0000256" key="3">
    <source>
        <dbReference type="ARBA" id="ARBA00022827"/>
    </source>
</evidence>
<keyword evidence="4" id="KW-0560">Oxidoreductase</keyword>
<reference evidence="8 9" key="1">
    <citation type="submission" date="2016-05" db="EMBL/GenBank/DDBJ databases">
        <title>A degradative enzymes factory behind the ericoid mycorrhizal symbiosis.</title>
        <authorList>
            <consortium name="DOE Joint Genome Institute"/>
            <person name="Martino E."/>
            <person name="Morin E."/>
            <person name="Grelet G."/>
            <person name="Kuo A."/>
            <person name="Kohler A."/>
            <person name="Daghino S."/>
            <person name="Barry K."/>
            <person name="Choi C."/>
            <person name="Cichocki N."/>
            <person name="Clum A."/>
            <person name="Copeland A."/>
            <person name="Hainaut M."/>
            <person name="Haridas S."/>
            <person name="Labutti K."/>
            <person name="Lindquist E."/>
            <person name="Lipzen A."/>
            <person name="Khouja H.-R."/>
            <person name="Murat C."/>
            <person name="Ohm R."/>
            <person name="Olson A."/>
            <person name="Spatafora J."/>
            <person name="Veneault-Fourrey C."/>
            <person name="Henrissat B."/>
            <person name="Grigoriev I."/>
            <person name="Martin F."/>
            <person name="Perotto S."/>
        </authorList>
    </citation>
    <scope>NUCLEOTIDE SEQUENCE [LARGE SCALE GENOMIC DNA]</scope>
    <source>
        <strain evidence="8 9">UAMH 7357</strain>
    </source>
</reference>
<keyword evidence="2" id="KW-0285">Flavoprotein</keyword>
<dbReference type="STRING" id="1745343.A0A2J6QQK5"/>
<dbReference type="GO" id="GO:0004497">
    <property type="term" value="F:monooxygenase activity"/>
    <property type="evidence" value="ECO:0007669"/>
    <property type="project" value="UniProtKB-KW"/>
</dbReference>
<dbReference type="AlphaFoldDB" id="A0A2J6QQK5"/>
<proteinExistence type="predicted"/>